<proteinExistence type="predicted"/>
<dbReference type="EMBL" id="CAJVPQ010018184">
    <property type="protein sequence ID" value="CAG8750395.1"/>
    <property type="molecule type" value="Genomic_DNA"/>
</dbReference>
<evidence type="ECO:0000313" key="2">
    <source>
        <dbReference type="Proteomes" id="UP000789570"/>
    </source>
</evidence>
<dbReference type="Proteomes" id="UP000789570">
    <property type="component" value="Unassembled WGS sequence"/>
</dbReference>
<feature type="non-terminal residue" evidence="1">
    <location>
        <position position="1"/>
    </location>
</feature>
<accession>A0A9N9IW41</accession>
<organism evidence="1 2">
    <name type="scientific">Funneliformis caledonium</name>
    <dbReference type="NCBI Taxonomy" id="1117310"/>
    <lineage>
        <taxon>Eukaryota</taxon>
        <taxon>Fungi</taxon>
        <taxon>Fungi incertae sedis</taxon>
        <taxon>Mucoromycota</taxon>
        <taxon>Glomeromycotina</taxon>
        <taxon>Glomeromycetes</taxon>
        <taxon>Glomerales</taxon>
        <taxon>Glomeraceae</taxon>
        <taxon>Funneliformis</taxon>
    </lineage>
</organism>
<name>A0A9N9IW41_9GLOM</name>
<gene>
    <name evidence="1" type="ORF">FCALED_LOCUS16278</name>
</gene>
<dbReference type="AlphaFoldDB" id="A0A9N9IW41"/>
<reference evidence="1" key="1">
    <citation type="submission" date="2021-06" db="EMBL/GenBank/DDBJ databases">
        <authorList>
            <person name="Kallberg Y."/>
            <person name="Tangrot J."/>
            <person name="Rosling A."/>
        </authorList>
    </citation>
    <scope>NUCLEOTIDE SEQUENCE</scope>
    <source>
        <strain evidence="1">UK204</strain>
    </source>
</reference>
<protein>
    <submittedName>
        <fullName evidence="1">6480_t:CDS:1</fullName>
    </submittedName>
</protein>
<comment type="caution">
    <text evidence="1">The sequence shown here is derived from an EMBL/GenBank/DDBJ whole genome shotgun (WGS) entry which is preliminary data.</text>
</comment>
<sequence length="39" mass="4168">AEISGALALCHIVYFSKSLINATDFSGKGRDVKERGLSI</sequence>
<keyword evidence="2" id="KW-1185">Reference proteome</keyword>
<evidence type="ECO:0000313" key="1">
    <source>
        <dbReference type="EMBL" id="CAG8750395.1"/>
    </source>
</evidence>